<sequence>MDYSVGHIMGNLSLIVIHLGAFPALGIIFNVLGNNVYMNASSQSFSNRPDFVKCPAPNSHLNNRRLSSVFSSLNFATNLVGSEYITRGSFLFFLPTDSSRLPSRDERHHCVNTPDKPLLRKQTPTGKKRWEFPHWRY</sequence>
<feature type="transmembrane region" description="Helical" evidence="1">
    <location>
        <begin position="12"/>
        <end position="32"/>
    </location>
</feature>
<reference evidence="2" key="1">
    <citation type="journal article" date="2013" name="J. Plant Res.">
        <title>Effect of fungi and light on seed germination of three Opuntia species from semiarid lands of central Mexico.</title>
        <authorList>
            <person name="Delgado-Sanchez P."/>
            <person name="Jimenez-Bremont J.F."/>
            <person name="Guerrero-Gonzalez Mde L."/>
            <person name="Flores J."/>
        </authorList>
    </citation>
    <scope>NUCLEOTIDE SEQUENCE</scope>
    <source>
        <tissue evidence="2">Cladode</tissue>
    </source>
</reference>
<reference evidence="2" key="2">
    <citation type="submission" date="2020-07" db="EMBL/GenBank/DDBJ databases">
        <authorList>
            <person name="Vera ALvarez R."/>
            <person name="Arias-Moreno D.M."/>
            <person name="Jimenez-Jacinto V."/>
            <person name="Jimenez-Bremont J.F."/>
            <person name="Swaminathan K."/>
            <person name="Moose S.P."/>
            <person name="Guerrero-Gonzalez M.L."/>
            <person name="Marino-Ramirez L."/>
            <person name="Landsman D."/>
            <person name="Rodriguez-Kessler M."/>
            <person name="Delgado-Sanchez P."/>
        </authorList>
    </citation>
    <scope>NUCLEOTIDE SEQUENCE</scope>
    <source>
        <tissue evidence="2">Cladode</tissue>
    </source>
</reference>
<keyword evidence="1" id="KW-0812">Transmembrane</keyword>
<keyword evidence="1" id="KW-1133">Transmembrane helix</keyword>
<accession>A0A7C9AQ48</accession>
<dbReference type="AlphaFoldDB" id="A0A7C9AQ48"/>
<evidence type="ECO:0000256" key="1">
    <source>
        <dbReference type="SAM" id="Phobius"/>
    </source>
</evidence>
<dbReference type="EMBL" id="GISG01249987">
    <property type="protein sequence ID" value="MBA4671175.1"/>
    <property type="molecule type" value="Transcribed_RNA"/>
</dbReference>
<keyword evidence="1" id="KW-0472">Membrane</keyword>
<evidence type="ECO:0000313" key="2">
    <source>
        <dbReference type="EMBL" id="MBA4671175.1"/>
    </source>
</evidence>
<proteinExistence type="predicted"/>
<organism evidence="2">
    <name type="scientific">Opuntia streptacantha</name>
    <name type="common">Prickly pear cactus</name>
    <name type="synonym">Opuntia cardona</name>
    <dbReference type="NCBI Taxonomy" id="393608"/>
    <lineage>
        <taxon>Eukaryota</taxon>
        <taxon>Viridiplantae</taxon>
        <taxon>Streptophyta</taxon>
        <taxon>Embryophyta</taxon>
        <taxon>Tracheophyta</taxon>
        <taxon>Spermatophyta</taxon>
        <taxon>Magnoliopsida</taxon>
        <taxon>eudicotyledons</taxon>
        <taxon>Gunneridae</taxon>
        <taxon>Pentapetalae</taxon>
        <taxon>Caryophyllales</taxon>
        <taxon>Cactineae</taxon>
        <taxon>Cactaceae</taxon>
        <taxon>Opuntioideae</taxon>
        <taxon>Opuntia</taxon>
    </lineage>
</organism>
<protein>
    <submittedName>
        <fullName evidence="2">Uncharacterized protein</fullName>
    </submittedName>
</protein>
<name>A0A7C9AQ48_OPUST</name>